<dbReference type="Proteomes" id="UP000296216">
    <property type="component" value="Chromosome"/>
</dbReference>
<keyword evidence="3 5" id="KW-1133">Transmembrane helix</keyword>
<evidence type="ECO:0000256" key="1">
    <source>
        <dbReference type="ARBA" id="ARBA00004141"/>
    </source>
</evidence>
<proteinExistence type="inferred from homology"/>
<comment type="similarity">
    <text evidence="5">Belongs to the TatC family.</text>
</comment>
<evidence type="ECO:0000313" key="7">
    <source>
        <dbReference type="EMBL" id="QCC45878.1"/>
    </source>
</evidence>
<comment type="function">
    <text evidence="5">Part of the twin-arginine translocation (Tat) system that transports large folded proteins containing a characteristic twin-arginine motif in their signal peptide across membranes.</text>
</comment>
<comment type="subcellular location">
    <subcellularLocation>
        <location evidence="5">Cell membrane</location>
        <topology evidence="5">Multi-pass membrane protein</topology>
    </subcellularLocation>
    <subcellularLocation>
        <location evidence="1">Membrane</location>
        <topology evidence="1">Multi-pass membrane protein</topology>
    </subcellularLocation>
</comment>
<keyword evidence="4 5" id="KW-0472">Membrane</keyword>
<accession>A0A4D6GYL1</accession>
<reference evidence="8 10" key="2">
    <citation type="submission" date="2019-07" db="EMBL/GenBank/DDBJ databases">
        <title>Genomic Encyclopedia of Archaeal and Bacterial Type Strains, Phase II (KMG-II): from individual species to whole genera.</title>
        <authorList>
            <person name="Goeker M."/>
        </authorList>
    </citation>
    <scope>NUCLEOTIDE SEQUENCE [LARGE SCALE GENOMIC DNA]</scope>
    <source>
        <strain evidence="8 10">DSM 3754</strain>
    </source>
</reference>
<evidence type="ECO:0000313" key="10">
    <source>
        <dbReference type="Proteomes" id="UP000323075"/>
    </source>
</evidence>
<feature type="compositionally biased region" description="Basic and acidic residues" evidence="6">
    <location>
        <begin position="58"/>
        <end position="72"/>
    </location>
</feature>
<dbReference type="AlphaFoldDB" id="A0A4D6GYL1"/>
<evidence type="ECO:0000256" key="3">
    <source>
        <dbReference type="ARBA" id="ARBA00022989"/>
    </source>
</evidence>
<reference evidence="7" key="3">
    <citation type="journal article" name="MicrobiologyOpen">
        <title>Whole-genome comparison between the type strain of Halobacterium salinarum (DSM 3754(T)) and the laboratory strains R1 and NRC-1.</title>
        <authorList>
            <person name="Pfeiffer F."/>
            <person name="Losensky G."/>
            <person name="Marchfelder A."/>
            <person name="Habermann B."/>
            <person name="Dyall-Smith M."/>
        </authorList>
    </citation>
    <scope>NUCLEOTIDE SEQUENCE</scope>
    <source>
        <strain evidence="7">91-R6</strain>
    </source>
</reference>
<dbReference type="PANTHER" id="PTHR30371">
    <property type="entry name" value="SEC-INDEPENDENT PROTEIN TRANSLOCASE PROTEIN TATC"/>
    <property type="match status" value="1"/>
</dbReference>
<feature type="transmembrane region" description="Helical" evidence="5">
    <location>
        <begin position="320"/>
        <end position="339"/>
    </location>
</feature>
<dbReference type="GO" id="GO:0043953">
    <property type="term" value="P:protein transport by the Tat complex"/>
    <property type="evidence" value="ECO:0007669"/>
    <property type="project" value="UniProtKB-UniRule"/>
</dbReference>
<feature type="transmembrane region" description="Helical" evidence="5">
    <location>
        <begin position="253"/>
        <end position="286"/>
    </location>
</feature>
<name>A0A4D6GYL1_HALS9</name>
<dbReference type="RefSeq" id="WP_136361592.1">
    <property type="nucleotide sequence ID" value="NZ_VRYN01000001.1"/>
</dbReference>
<evidence type="ECO:0000256" key="2">
    <source>
        <dbReference type="ARBA" id="ARBA00022692"/>
    </source>
</evidence>
<dbReference type="InterPro" id="IPR002033">
    <property type="entry name" value="TatC"/>
</dbReference>
<dbReference type="GeneID" id="39856068"/>
<keyword evidence="5" id="KW-0653">Protein transport</keyword>
<evidence type="ECO:0000313" key="9">
    <source>
        <dbReference type="Proteomes" id="UP000296216"/>
    </source>
</evidence>
<dbReference type="GO" id="GO:0065002">
    <property type="term" value="P:intracellular protein transmembrane transport"/>
    <property type="evidence" value="ECO:0007669"/>
    <property type="project" value="TreeGrafter"/>
</dbReference>
<gene>
    <name evidence="7" type="primary">tatC1</name>
    <name evidence="5" type="synonym">tatC</name>
    <name evidence="8" type="ORF">APQ99_00655</name>
    <name evidence="7" type="ORF">HBSAL_11180</name>
</gene>
<feature type="transmembrane region" description="Helical" evidence="5">
    <location>
        <begin position="178"/>
        <end position="198"/>
    </location>
</feature>
<evidence type="ECO:0000256" key="6">
    <source>
        <dbReference type="SAM" id="MobiDB-lite"/>
    </source>
</evidence>
<dbReference type="EMBL" id="CP038631">
    <property type="protein sequence ID" value="QCC45878.1"/>
    <property type="molecule type" value="Genomic_DNA"/>
</dbReference>
<evidence type="ECO:0000256" key="5">
    <source>
        <dbReference type="HAMAP-Rule" id="MF_00902"/>
    </source>
</evidence>
<keyword evidence="5" id="KW-1003">Cell membrane</keyword>
<feature type="compositionally biased region" description="Acidic residues" evidence="6">
    <location>
        <begin position="42"/>
        <end position="57"/>
    </location>
</feature>
<dbReference type="PANTHER" id="PTHR30371:SF0">
    <property type="entry name" value="SEC-INDEPENDENT PROTEIN TRANSLOCASE PROTEIN TATC, CHLOROPLASTIC-RELATED"/>
    <property type="match status" value="1"/>
</dbReference>
<keyword evidence="2 5" id="KW-0812">Transmembrane</keyword>
<feature type="transmembrane region" description="Helical" evidence="5">
    <location>
        <begin position="125"/>
        <end position="143"/>
    </location>
</feature>
<dbReference type="Pfam" id="PF00902">
    <property type="entry name" value="TatC"/>
    <property type="match status" value="1"/>
</dbReference>
<feature type="transmembrane region" description="Helical" evidence="5">
    <location>
        <begin position="298"/>
        <end position="314"/>
    </location>
</feature>
<dbReference type="HAMAP" id="MF_00902">
    <property type="entry name" value="TatC"/>
    <property type="match status" value="1"/>
</dbReference>
<feature type="compositionally biased region" description="Low complexity" evidence="6">
    <location>
        <begin position="83"/>
        <end position="98"/>
    </location>
</feature>
<dbReference type="EMBL" id="VRYN01000001">
    <property type="protein sequence ID" value="TYO82137.1"/>
    <property type="molecule type" value="Genomic_DNA"/>
</dbReference>
<protein>
    <recommendedName>
        <fullName evidence="5">Sec-independent protein translocase protein TatC</fullName>
    </recommendedName>
</protein>
<feature type="transmembrane region" description="Helical" evidence="5">
    <location>
        <begin position="210"/>
        <end position="233"/>
    </location>
</feature>
<feature type="compositionally biased region" description="Basic and acidic residues" evidence="6">
    <location>
        <begin position="1"/>
        <end position="12"/>
    </location>
</feature>
<dbReference type="Proteomes" id="UP000323075">
    <property type="component" value="Unassembled WGS sequence"/>
</dbReference>
<reference evidence="7 9" key="1">
    <citation type="journal article" date="2019" name="Microbiol. Resour. Announc.">
        <title>The Genome Sequence of the Halobacterium salinarum Type Strain Is Closely Related to That of Laboratory Strains NRC-1 and R1.</title>
        <authorList>
            <person name="Pfeiffer F."/>
            <person name="Marchfelder A."/>
            <person name="Habermann B."/>
            <person name="Dyall-Smith M.L."/>
        </authorList>
    </citation>
    <scope>NUCLEOTIDE SEQUENCE [LARGE SCALE GENOMIC DNA]</scope>
    <source>
        <strain evidence="7">91-R6</strain>
        <strain evidence="9">ATCC 33171 / DSM 3754 / JCM 8978 / NBRC 102687 / NCIMB 764 / 91-R6</strain>
    </source>
</reference>
<comment type="subunit">
    <text evidence="5">Forms a complex with TatA.</text>
</comment>
<evidence type="ECO:0000256" key="4">
    <source>
        <dbReference type="ARBA" id="ARBA00023136"/>
    </source>
</evidence>
<keyword evidence="5" id="KW-0813">Transport</keyword>
<dbReference type="PRINTS" id="PR01840">
    <property type="entry name" value="TATCFAMILY"/>
</dbReference>
<evidence type="ECO:0000313" key="8">
    <source>
        <dbReference type="EMBL" id="TYO82137.1"/>
    </source>
</evidence>
<dbReference type="GO" id="GO:0009977">
    <property type="term" value="F:proton motive force dependent protein transmembrane transporter activity"/>
    <property type="evidence" value="ECO:0007669"/>
    <property type="project" value="TreeGrafter"/>
</dbReference>
<dbReference type="GO" id="GO:0033281">
    <property type="term" value="C:TAT protein transport complex"/>
    <property type="evidence" value="ECO:0007669"/>
    <property type="project" value="UniProtKB-UniRule"/>
</dbReference>
<sequence>MAEDSDGRHDAASEGPPWDGLQSAVRRVGGGESEGGEFTRVDDDEQPSAEASEPELLPEDRHQTATPRDHEAGGPTAATQPTPGGVAAGASSDPDAASGGIGMDAPESDEEAPLGEHIEEMVTRLGIVVAIAALVSIVVFPVTKPLITWMWNYVLPGGEAIDPRVYQPLELIITQVKVASLAGLVVALPAFVYESYVFMRPGLYRNERRYYLASVPTSLVLSVVGVLFAFFIVLPYTMGYFQSYTEPTADVAFALGTTFNLLLLVMGYLAVVFQIPLFIMLAIMLGVTTREWLESRRLLFWGAFAGIAFTFSAIDPTGIVPVIVAITMVVLFEGTLALLRWTGN</sequence>
<feature type="region of interest" description="Disordered" evidence="6">
    <location>
        <begin position="1"/>
        <end position="111"/>
    </location>
</feature>
<organism evidence="7 9">
    <name type="scientific">Halobacterium salinarum (strain ATCC 33171 / DSM 3754 / JCM 8978 / NBRC 102687 / NCIMB 764 / 91-R6)</name>
    <dbReference type="NCBI Taxonomy" id="2597657"/>
    <lineage>
        <taxon>Archaea</taxon>
        <taxon>Methanobacteriati</taxon>
        <taxon>Methanobacteriota</taxon>
        <taxon>Stenosarchaea group</taxon>
        <taxon>Halobacteria</taxon>
        <taxon>Halobacteriales</taxon>
        <taxon>Halobacteriaceae</taxon>
        <taxon>Halobacterium</taxon>
    </lineage>
</organism>
<keyword evidence="5" id="KW-0811">Translocation</keyword>